<feature type="signal peptide" evidence="2">
    <location>
        <begin position="1"/>
        <end position="18"/>
    </location>
</feature>
<proteinExistence type="predicted"/>
<evidence type="ECO:0000256" key="2">
    <source>
        <dbReference type="SAM" id="SignalP"/>
    </source>
</evidence>
<dbReference type="PANTHER" id="PTHR21879:SF2">
    <property type="entry name" value="OSIRIS 20"/>
    <property type="match status" value="1"/>
</dbReference>
<dbReference type="PANTHER" id="PTHR21879">
    <property type="entry name" value="FI03362P-RELATED-RELATED"/>
    <property type="match status" value="1"/>
</dbReference>
<dbReference type="Pfam" id="PF07898">
    <property type="entry name" value="DUF1676"/>
    <property type="match status" value="1"/>
</dbReference>
<dbReference type="InterPro" id="IPR012464">
    <property type="entry name" value="DUF1676"/>
</dbReference>
<feature type="compositionally biased region" description="Pro residues" evidence="1">
    <location>
        <begin position="196"/>
        <end position="206"/>
    </location>
</feature>
<organism evidence="3 4">
    <name type="scientific">Hypothenemus hampei</name>
    <name type="common">Coffee berry borer</name>
    <dbReference type="NCBI Taxonomy" id="57062"/>
    <lineage>
        <taxon>Eukaryota</taxon>
        <taxon>Metazoa</taxon>
        <taxon>Ecdysozoa</taxon>
        <taxon>Arthropoda</taxon>
        <taxon>Hexapoda</taxon>
        <taxon>Insecta</taxon>
        <taxon>Pterygota</taxon>
        <taxon>Neoptera</taxon>
        <taxon>Endopterygota</taxon>
        <taxon>Coleoptera</taxon>
        <taxon>Polyphaga</taxon>
        <taxon>Cucujiformia</taxon>
        <taxon>Curculionidae</taxon>
        <taxon>Scolytinae</taxon>
        <taxon>Hypothenemus</taxon>
    </lineage>
</organism>
<feature type="region of interest" description="Disordered" evidence="1">
    <location>
        <begin position="196"/>
        <end position="217"/>
    </location>
</feature>
<dbReference type="AlphaFoldDB" id="A0ABD1ESH9"/>
<dbReference type="Proteomes" id="UP001566132">
    <property type="component" value="Unassembled WGS sequence"/>
</dbReference>
<sequence length="257" mass="28163">MWRFTCAILFLVVTQTRAEIFTPRSGNELVSTVLGKCGDMQCVKEYVLGYLDNVLGIQSDARSIQIIDNAIYKRVARILETQEFRIKVPEFLSENTNVVYNPYKGLDVEVDESESRGLLKKKLLLPFLLLFKLKTKLLMPILVASASIKAFKALILSKLAITLVLGFIIYQLCAKSGMPMPVMSMAPAPEPLPPLYGAPAPGPSTAPPSSYEPGWEPNTGGPYSRVWSPSNNDAQNLAYSAYYPGSSSSSGSTTSRP</sequence>
<name>A0ABD1ESH9_HYPHA</name>
<comment type="caution">
    <text evidence="3">The sequence shown here is derived from an EMBL/GenBank/DDBJ whole genome shotgun (WGS) entry which is preliminary data.</text>
</comment>
<keyword evidence="2" id="KW-0732">Signal</keyword>
<reference evidence="3 4" key="1">
    <citation type="submission" date="2024-05" db="EMBL/GenBank/DDBJ databases">
        <title>Genetic variation in Jamaican populations of the coffee berry borer (Hypothenemus hampei).</title>
        <authorList>
            <person name="Errbii M."/>
            <person name="Myrie A."/>
        </authorList>
    </citation>
    <scope>NUCLEOTIDE SEQUENCE [LARGE SCALE GENOMIC DNA]</scope>
    <source>
        <strain evidence="3">JA-Hopewell-2020-01-JO</strain>
        <tissue evidence="3">Whole body</tissue>
    </source>
</reference>
<accession>A0ABD1ESH9</accession>
<dbReference type="EMBL" id="JBDJPC010000006">
    <property type="protein sequence ID" value="KAL1498052.1"/>
    <property type="molecule type" value="Genomic_DNA"/>
</dbReference>
<protein>
    <recommendedName>
        <fullName evidence="5">Osiris 20</fullName>
    </recommendedName>
</protein>
<keyword evidence="4" id="KW-1185">Reference proteome</keyword>
<evidence type="ECO:0000313" key="3">
    <source>
        <dbReference type="EMBL" id="KAL1498052.1"/>
    </source>
</evidence>
<feature type="chain" id="PRO_5044849951" description="Osiris 20" evidence="2">
    <location>
        <begin position="19"/>
        <end position="257"/>
    </location>
</feature>
<evidence type="ECO:0000256" key="1">
    <source>
        <dbReference type="SAM" id="MobiDB-lite"/>
    </source>
</evidence>
<gene>
    <name evidence="3" type="ORF">ABEB36_008912</name>
</gene>
<evidence type="ECO:0000313" key="4">
    <source>
        <dbReference type="Proteomes" id="UP001566132"/>
    </source>
</evidence>
<evidence type="ECO:0008006" key="5">
    <source>
        <dbReference type="Google" id="ProtNLM"/>
    </source>
</evidence>